<gene>
    <name evidence="2" type="ORF">AB0I59_26305</name>
</gene>
<proteinExistence type="predicted"/>
<accession>A0ABV3GKG3</accession>
<reference evidence="2 3" key="1">
    <citation type="submission" date="2024-06" db="EMBL/GenBank/DDBJ databases">
        <title>The Natural Products Discovery Center: Release of the First 8490 Sequenced Strains for Exploring Actinobacteria Biosynthetic Diversity.</title>
        <authorList>
            <person name="Kalkreuter E."/>
            <person name="Kautsar S.A."/>
            <person name="Yang D."/>
            <person name="Bader C.D."/>
            <person name="Teijaro C.N."/>
            <person name="Fluegel L."/>
            <person name="Davis C.M."/>
            <person name="Simpson J.R."/>
            <person name="Lauterbach L."/>
            <person name="Steele A.D."/>
            <person name="Gui C."/>
            <person name="Meng S."/>
            <person name="Li G."/>
            <person name="Viehrig K."/>
            <person name="Ye F."/>
            <person name="Su P."/>
            <person name="Kiefer A.F."/>
            <person name="Nichols A."/>
            <person name="Cepeda A.J."/>
            <person name="Yan W."/>
            <person name="Fan B."/>
            <person name="Jiang Y."/>
            <person name="Adhikari A."/>
            <person name="Zheng C.-J."/>
            <person name="Schuster L."/>
            <person name="Cowan T.M."/>
            <person name="Smanski M.J."/>
            <person name="Chevrette M.G."/>
            <person name="De Carvalho L.P.S."/>
            <person name="Shen B."/>
        </authorList>
    </citation>
    <scope>NUCLEOTIDE SEQUENCE [LARGE SCALE GENOMIC DNA]</scope>
    <source>
        <strain evidence="2 3">NPDC050100</strain>
    </source>
</reference>
<keyword evidence="3" id="KW-1185">Reference proteome</keyword>
<dbReference type="Proteomes" id="UP001551675">
    <property type="component" value="Unassembled WGS sequence"/>
</dbReference>
<feature type="region of interest" description="Disordered" evidence="1">
    <location>
        <begin position="422"/>
        <end position="447"/>
    </location>
</feature>
<name>A0ABV3GKG3_MICGL</name>
<dbReference type="RefSeq" id="WP_358136974.1">
    <property type="nucleotide sequence ID" value="NZ_JBFALK010000015.1"/>
</dbReference>
<protein>
    <submittedName>
        <fullName evidence="2">Uncharacterized protein</fullName>
    </submittedName>
</protein>
<sequence length="447" mass="49561">MITTADFHSGLRPVPVARDTLHYRRSATEALRELAEARAVAELLELSHAMWCGPVCASTSGCGYLHYPRREPPPGIPRSRRSPYNKDTADLFFLMGGGGYAAGTAKTHERDLWPVLREAAAQADAGEGARIDYTDWGRKNDTTAADIAMYTCRDTLQWAANWCGERYADQPAFLHYVGVSTVCDDLCIPPLDLVQGRFRMYGRTVGDIISALDDQGWGHDAVHALLALVRQYLFQYAEKLDFVSGRERSSMHSRLNDSAGVWDAVIYHTYSGNPYGCLLGVARLWDAGPCSNTWLTDAAICDGISMDLCKSAMGIYQLDLYQPTADEHRAQQRQTAYQSVYLDLIDDLVASGAPDALVHYAHAGFLFVQTQERYHERRIGHRIPLRPALTAHLSNIFGDEPVDPFVEQRFQAQRTSRTPLVATAFPTGPTGLGTSAARLTAHEPRLH</sequence>
<organism evidence="2 3">
    <name type="scientific">Microtetraspora glauca</name>
    <dbReference type="NCBI Taxonomy" id="1996"/>
    <lineage>
        <taxon>Bacteria</taxon>
        <taxon>Bacillati</taxon>
        <taxon>Actinomycetota</taxon>
        <taxon>Actinomycetes</taxon>
        <taxon>Streptosporangiales</taxon>
        <taxon>Streptosporangiaceae</taxon>
        <taxon>Microtetraspora</taxon>
    </lineage>
</organism>
<comment type="caution">
    <text evidence="2">The sequence shown here is derived from an EMBL/GenBank/DDBJ whole genome shotgun (WGS) entry which is preliminary data.</text>
</comment>
<dbReference type="EMBL" id="JBFALK010000015">
    <property type="protein sequence ID" value="MEV0972126.1"/>
    <property type="molecule type" value="Genomic_DNA"/>
</dbReference>
<evidence type="ECO:0000256" key="1">
    <source>
        <dbReference type="SAM" id="MobiDB-lite"/>
    </source>
</evidence>
<evidence type="ECO:0000313" key="2">
    <source>
        <dbReference type="EMBL" id="MEV0972126.1"/>
    </source>
</evidence>
<evidence type="ECO:0000313" key="3">
    <source>
        <dbReference type="Proteomes" id="UP001551675"/>
    </source>
</evidence>